<dbReference type="InterPro" id="IPR011109">
    <property type="entry name" value="DNA_bind_recombinase_dom"/>
</dbReference>
<dbReference type="InterPro" id="IPR050639">
    <property type="entry name" value="SSR_resolvase"/>
</dbReference>
<dbReference type="Proteomes" id="UP000514720">
    <property type="component" value="Chromosome"/>
</dbReference>
<dbReference type="PROSITE" id="PS51737">
    <property type="entry name" value="RECOMBINASE_DNA_BIND"/>
    <property type="match status" value="1"/>
</dbReference>
<dbReference type="AlphaFoldDB" id="A0A7L7KR18"/>
<feature type="active site" description="O-(5'-phospho-DNA)-serine intermediate" evidence="4 5">
    <location>
        <position position="15"/>
    </location>
</feature>
<reference evidence="8 9" key="1">
    <citation type="submission" date="2020-02" db="EMBL/GenBank/DDBJ databases">
        <authorList>
            <person name="Zheng R.K."/>
            <person name="Sun C.M."/>
        </authorList>
    </citation>
    <scope>NUCLEOTIDE SEQUENCE [LARGE SCALE GENOMIC DNA]</scope>
    <source>
        <strain evidence="9">zrk13</strain>
    </source>
</reference>
<keyword evidence="1" id="KW-0229">DNA integration</keyword>
<dbReference type="InterPro" id="IPR038109">
    <property type="entry name" value="DNA_bind_recomb_sf"/>
</dbReference>
<keyword evidence="3" id="KW-0233">DNA recombination</keyword>
<dbReference type="GO" id="GO:0000150">
    <property type="term" value="F:DNA strand exchange activity"/>
    <property type="evidence" value="ECO:0007669"/>
    <property type="project" value="InterPro"/>
</dbReference>
<accession>A0A7L7KR18</accession>
<dbReference type="PROSITE" id="PS00397">
    <property type="entry name" value="RECOMBINASES_1"/>
    <property type="match status" value="1"/>
</dbReference>
<protein>
    <submittedName>
        <fullName evidence="8">Recombinase family protein</fullName>
    </submittedName>
</protein>
<gene>
    <name evidence="8" type="ORF">G4Z02_05740</name>
</gene>
<keyword evidence="2" id="KW-0238">DNA-binding</keyword>
<dbReference type="GO" id="GO:0015074">
    <property type="term" value="P:DNA integration"/>
    <property type="evidence" value="ECO:0007669"/>
    <property type="project" value="UniProtKB-KW"/>
</dbReference>
<dbReference type="CDD" id="cd03768">
    <property type="entry name" value="SR_ResInv"/>
    <property type="match status" value="1"/>
</dbReference>
<evidence type="ECO:0000313" key="9">
    <source>
        <dbReference type="Proteomes" id="UP000514720"/>
    </source>
</evidence>
<dbReference type="Pfam" id="PF00239">
    <property type="entry name" value="Resolvase"/>
    <property type="match status" value="1"/>
</dbReference>
<evidence type="ECO:0000259" key="6">
    <source>
        <dbReference type="PROSITE" id="PS51736"/>
    </source>
</evidence>
<proteinExistence type="predicted"/>
<organism evidence="8 9">
    <name type="scientific">Candidatus Xianfuyuplasma coldseepsis</name>
    <dbReference type="NCBI Taxonomy" id="2782163"/>
    <lineage>
        <taxon>Bacteria</taxon>
        <taxon>Bacillati</taxon>
        <taxon>Mycoplasmatota</taxon>
        <taxon>Mollicutes</taxon>
        <taxon>Candidatus Izemoplasmatales</taxon>
        <taxon>Candidatus Izemoplasmataceae</taxon>
        <taxon>Candidatus Xianfuyuplasma</taxon>
    </lineage>
</organism>
<dbReference type="SMART" id="SM00857">
    <property type="entry name" value="Resolvase"/>
    <property type="match status" value="1"/>
</dbReference>
<dbReference type="Pfam" id="PF07508">
    <property type="entry name" value="Recombinase"/>
    <property type="match status" value="1"/>
</dbReference>
<dbReference type="InterPro" id="IPR006118">
    <property type="entry name" value="Recombinase_CS"/>
</dbReference>
<evidence type="ECO:0000256" key="3">
    <source>
        <dbReference type="ARBA" id="ARBA00023172"/>
    </source>
</evidence>
<dbReference type="Gene3D" id="3.90.1750.20">
    <property type="entry name" value="Putative Large Serine Recombinase, Chain B, Domain 2"/>
    <property type="match status" value="1"/>
</dbReference>
<dbReference type="SUPFAM" id="SSF53041">
    <property type="entry name" value="Resolvase-like"/>
    <property type="match status" value="1"/>
</dbReference>
<evidence type="ECO:0000313" key="8">
    <source>
        <dbReference type="EMBL" id="QMS85270.1"/>
    </source>
</evidence>
<evidence type="ECO:0000256" key="5">
    <source>
        <dbReference type="PROSITE-ProRule" id="PRU10137"/>
    </source>
</evidence>
<evidence type="ECO:0000259" key="7">
    <source>
        <dbReference type="PROSITE" id="PS51737"/>
    </source>
</evidence>
<dbReference type="KEGG" id="xcl:G4Z02_05740"/>
<name>A0A7L7KR18_9MOLU</name>
<dbReference type="PANTHER" id="PTHR30461:SF23">
    <property type="entry name" value="DNA RECOMBINASE-RELATED"/>
    <property type="match status" value="1"/>
</dbReference>
<dbReference type="InterPro" id="IPR036162">
    <property type="entry name" value="Resolvase-like_N_sf"/>
</dbReference>
<keyword evidence="9" id="KW-1185">Reference proteome</keyword>
<sequence>MNKINKKIAIYIRVSSDKQLKQGFSFEDQEEKLIEEVKREKQEYIVYRDGGISGTKIDNRQGLIRLMKDVELGLISKVYVTKLSRLARNARDLLNIVYDLKRQDVSFRAINDNIDTSTPMGKAMITLMGLFAEMERDIIIEQTRAGAERRAKEGKMYGSGPIFGYDRVLDETSEKKTMKIVINEQEGEVVRTIFEMYLGGYGYKAITNKLNKAGVRTKKNKLFAINTIKTILDNPLYAGYIRYGKYKDWNIKRRKGLSTEHIIVEGNHDAIVTKEDWDQVQEKMKQNQRRKAPVGKYILAGVLACPECGSKMTGSKTKYKTKNGPVERLYYSCSQFHNKGLTACHANGIRVDLIDPIAIKKIAKKLNSPELVETLYNYITENTIDENSADGKRRILEIEIEKRSRLKSEVLSMHREGLITASELKEELEKIKDRTEEYQHLMSELIEGTDDIKSQSLLITKQDVESFLSDISSILKTKVESERLKVKELIRLIVSRIDITNKSTAQMDIQLSYDEMLYGILNRPTQTK</sequence>
<dbReference type="PANTHER" id="PTHR30461">
    <property type="entry name" value="DNA-INVERTASE FROM LAMBDOID PROPHAGE"/>
    <property type="match status" value="1"/>
</dbReference>
<dbReference type="InterPro" id="IPR006119">
    <property type="entry name" value="Resolv_N"/>
</dbReference>
<dbReference type="Pfam" id="PF13408">
    <property type="entry name" value="Zn_ribbon_recom"/>
    <property type="match status" value="1"/>
</dbReference>
<dbReference type="RefSeq" id="WP_258877060.1">
    <property type="nucleotide sequence ID" value="NZ_CP048914.1"/>
</dbReference>
<evidence type="ECO:0000256" key="2">
    <source>
        <dbReference type="ARBA" id="ARBA00023125"/>
    </source>
</evidence>
<dbReference type="Gene3D" id="3.40.50.1390">
    <property type="entry name" value="Resolvase, N-terminal catalytic domain"/>
    <property type="match status" value="1"/>
</dbReference>
<dbReference type="InterPro" id="IPR025827">
    <property type="entry name" value="Zn_ribbon_recom_dom"/>
</dbReference>
<evidence type="ECO:0000256" key="1">
    <source>
        <dbReference type="ARBA" id="ARBA00022908"/>
    </source>
</evidence>
<evidence type="ECO:0000256" key="4">
    <source>
        <dbReference type="PIRSR" id="PIRSR606118-50"/>
    </source>
</evidence>
<feature type="domain" description="Recombinase" evidence="7">
    <location>
        <begin position="162"/>
        <end position="290"/>
    </location>
</feature>
<dbReference type="GO" id="GO:0003677">
    <property type="term" value="F:DNA binding"/>
    <property type="evidence" value="ECO:0007669"/>
    <property type="project" value="UniProtKB-KW"/>
</dbReference>
<feature type="domain" description="Resolvase/invertase-type recombinase catalytic" evidence="6">
    <location>
        <begin position="7"/>
        <end position="154"/>
    </location>
</feature>
<dbReference type="EMBL" id="CP048914">
    <property type="protein sequence ID" value="QMS85270.1"/>
    <property type="molecule type" value="Genomic_DNA"/>
</dbReference>
<dbReference type="PROSITE" id="PS51736">
    <property type="entry name" value="RECOMBINASES_3"/>
    <property type="match status" value="1"/>
</dbReference>